<dbReference type="Pfam" id="PF00646">
    <property type="entry name" value="F-box"/>
    <property type="match status" value="1"/>
</dbReference>
<evidence type="ECO:0000313" key="3">
    <source>
        <dbReference type="Proteomes" id="UP001142055"/>
    </source>
</evidence>
<dbReference type="Proteomes" id="UP001142055">
    <property type="component" value="Chromosome 4"/>
</dbReference>
<name>A0A9Q0M0W5_BLOTA</name>
<gene>
    <name evidence="2" type="ORF">RDWZM_010377</name>
</gene>
<feature type="domain" description="F-box" evidence="1">
    <location>
        <begin position="10"/>
        <end position="55"/>
    </location>
</feature>
<accession>A0A9Q0M0W5</accession>
<dbReference type="AlphaFoldDB" id="A0A9Q0M0W5"/>
<keyword evidence="3" id="KW-1185">Reference proteome</keyword>
<evidence type="ECO:0000259" key="1">
    <source>
        <dbReference type="PROSITE" id="PS50181"/>
    </source>
</evidence>
<dbReference type="InterPro" id="IPR001810">
    <property type="entry name" value="F-box_dom"/>
</dbReference>
<organism evidence="2 3">
    <name type="scientific">Blomia tropicalis</name>
    <name type="common">Mite</name>
    <dbReference type="NCBI Taxonomy" id="40697"/>
    <lineage>
        <taxon>Eukaryota</taxon>
        <taxon>Metazoa</taxon>
        <taxon>Ecdysozoa</taxon>
        <taxon>Arthropoda</taxon>
        <taxon>Chelicerata</taxon>
        <taxon>Arachnida</taxon>
        <taxon>Acari</taxon>
        <taxon>Acariformes</taxon>
        <taxon>Sarcoptiformes</taxon>
        <taxon>Astigmata</taxon>
        <taxon>Glycyphagoidea</taxon>
        <taxon>Echimyopodidae</taxon>
        <taxon>Blomia</taxon>
    </lineage>
</organism>
<comment type="caution">
    <text evidence="2">The sequence shown here is derived from an EMBL/GenBank/DDBJ whole genome shotgun (WGS) entry which is preliminary data.</text>
</comment>
<evidence type="ECO:0000313" key="2">
    <source>
        <dbReference type="EMBL" id="KAJ6215877.1"/>
    </source>
</evidence>
<reference evidence="2" key="1">
    <citation type="submission" date="2022-12" db="EMBL/GenBank/DDBJ databases">
        <title>Genome assemblies of Blomia tropicalis.</title>
        <authorList>
            <person name="Cui Y."/>
        </authorList>
    </citation>
    <scope>NUCLEOTIDE SEQUENCE</scope>
    <source>
        <tissue evidence="2">Adult mites</tissue>
    </source>
</reference>
<proteinExistence type="predicted"/>
<sequence>MTTELVPHRMHQLLDIPFPCLTKISSHLNVHDLINLMSTCRQLKHRIEEEIIPSISSICLYFSGTFSNYSNDGLVYDFYLPLAGYWENCISKNKSIRGLLSKQYHKVEISITAKRIDQMYYIQKFLKTCSIDGKIVTLRFQTLDPFRGNLTTNFMPYFGIETFNSIEQITIDIDANFKDIRSFIKRSIDKVARFQLNSFGLFVQTFDSNIKYDFERFCESKPECKIQLGFRRLLTESGAIMKELKPFVCSSNITVLDLIRYDDITTWFRNYAMKITNGRLEQLIRYAPNVHTLKICLGTCSPTEWSQSLKRMPSLIKLEIIWWYNDRIWPTDLCITMPNIRHLTLFTSNESHEEMQIFLKTIKFPSLQTFTMKPARSQWNQCLSCVYNKQPFSYCVRAVYVELAKHSPNLNSFFAFKRERLITLQNEN</sequence>
<dbReference type="EMBL" id="JAPWDV010000004">
    <property type="protein sequence ID" value="KAJ6215877.1"/>
    <property type="molecule type" value="Genomic_DNA"/>
</dbReference>
<dbReference type="SUPFAM" id="SSF81383">
    <property type="entry name" value="F-box domain"/>
    <property type="match status" value="1"/>
</dbReference>
<dbReference type="PROSITE" id="PS50181">
    <property type="entry name" value="FBOX"/>
    <property type="match status" value="1"/>
</dbReference>
<protein>
    <recommendedName>
        <fullName evidence="1">F-box domain-containing protein</fullName>
    </recommendedName>
</protein>
<dbReference type="InterPro" id="IPR036047">
    <property type="entry name" value="F-box-like_dom_sf"/>
</dbReference>